<gene>
    <name evidence="1" type="ORF">FOTG_17882</name>
</gene>
<reference evidence="1" key="2">
    <citation type="submission" date="2014-03" db="EMBL/GenBank/DDBJ databases">
        <title>The Genome Annotation of Fusarium oxysporum Cotton.</title>
        <authorList>
            <consortium name="The Broad Institute Genomics Platform"/>
            <person name="Ma L.-J."/>
            <person name="Corby-Kistler H."/>
            <person name="Broz K."/>
            <person name="Gale L.R."/>
            <person name="Jonkers W."/>
            <person name="O'Donnell K."/>
            <person name="Ploetz R."/>
            <person name="Steinberg C."/>
            <person name="Schwartz D.C."/>
            <person name="VanEtten H."/>
            <person name="Zhou S."/>
            <person name="Young S.K."/>
            <person name="Zeng Q."/>
            <person name="Gargeya S."/>
            <person name="Fitzgerald M."/>
            <person name="Abouelleil A."/>
            <person name="Alvarado L."/>
            <person name="Chapman S.B."/>
            <person name="Gainer-Dewar J."/>
            <person name="Goldberg J."/>
            <person name="Griggs A."/>
            <person name="Gujja S."/>
            <person name="Hansen M."/>
            <person name="Howarth C."/>
            <person name="Imamovic A."/>
            <person name="Ireland A."/>
            <person name="Larimer J."/>
            <person name="McCowan C."/>
            <person name="Murphy C."/>
            <person name="Pearson M."/>
            <person name="Poon T.W."/>
            <person name="Priest M."/>
            <person name="Roberts A."/>
            <person name="Saif S."/>
            <person name="Shea T."/>
            <person name="Sykes S."/>
            <person name="Wortman J."/>
            <person name="Nusbaum C."/>
            <person name="Birren B."/>
        </authorList>
    </citation>
    <scope>NUCLEOTIDE SEQUENCE</scope>
    <source>
        <strain evidence="1">25433</strain>
    </source>
</reference>
<accession>X0KJH5</accession>
<dbReference type="EMBL" id="KK035265">
    <property type="protein sequence ID" value="EXM13673.1"/>
    <property type="molecule type" value="Genomic_DNA"/>
</dbReference>
<sequence length="218" mass="24910">MSCRNWQDIEEKLDNTEQKVRLHLELNNDSISKAISTYIGYKVDQLARNKKYDKETRVAVQHHLVGNANGTFLWVALVCQELVNPKVRKRHMLDTLKSFPPGLDRLYKQMMEHISDSKDADRCKEILAIASVVYRPITLDELKILAESLEDLDQDELEEIIGSCSSFLTLRKGVIYFVHQLAKDFLLNKASNQILPSGAAHQHHALFLRSLGALLKTL</sequence>
<evidence type="ECO:0000313" key="1">
    <source>
        <dbReference type="EMBL" id="EXM13673.1"/>
    </source>
</evidence>
<name>X0KJH5_FUSOX</name>
<dbReference type="HOGENOM" id="CLU_1189856_0_0_1"/>
<proteinExistence type="predicted"/>
<dbReference type="AlphaFoldDB" id="X0KJH5"/>
<reference evidence="1" key="1">
    <citation type="submission" date="2011-11" db="EMBL/GenBank/DDBJ databases">
        <title>The Genome Sequence of Fusarium oxysporum Cotton.</title>
        <authorList>
            <consortium name="The Broad Institute Genome Sequencing Platform"/>
            <person name="Ma L.-J."/>
            <person name="Gale L.R."/>
            <person name="Schwartz D.C."/>
            <person name="Zhou S."/>
            <person name="Corby-Kistler H."/>
            <person name="Young S.K."/>
            <person name="Zeng Q."/>
            <person name="Gargeya S."/>
            <person name="Fitzgerald M."/>
            <person name="Haas B."/>
            <person name="Abouelleil A."/>
            <person name="Alvarado L."/>
            <person name="Arachchi H.M."/>
            <person name="Berlin A."/>
            <person name="Brown A."/>
            <person name="Chapman S.B."/>
            <person name="Chen Z."/>
            <person name="Dunbar C."/>
            <person name="Freedman E."/>
            <person name="Gearin G."/>
            <person name="Goldberg J."/>
            <person name="Griggs A."/>
            <person name="Gujja S."/>
            <person name="Heiman D."/>
            <person name="Howarth C."/>
            <person name="Larson L."/>
            <person name="Lui A."/>
            <person name="MacDonald P.J.P."/>
            <person name="Montmayeur A."/>
            <person name="Murphy C."/>
            <person name="Neiman D."/>
            <person name="Pearson M."/>
            <person name="Priest M."/>
            <person name="Roberts A."/>
            <person name="Saif S."/>
            <person name="Shea T."/>
            <person name="Shenoy N."/>
            <person name="Sisk P."/>
            <person name="Stolte C."/>
            <person name="Sykes S."/>
            <person name="Wortman J."/>
            <person name="Nusbaum C."/>
            <person name="Birren B."/>
        </authorList>
    </citation>
    <scope>NUCLEOTIDE SEQUENCE [LARGE SCALE GENOMIC DNA]</scope>
    <source>
        <strain evidence="1">25433</strain>
    </source>
</reference>
<dbReference type="Proteomes" id="UP000030701">
    <property type="component" value="Unassembled WGS sequence"/>
</dbReference>
<dbReference type="PANTHER" id="PTHR10039">
    <property type="entry name" value="AMELOGENIN"/>
    <property type="match status" value="1"/>
</dbReference>
<dbReference type="OrthoDB" id="538223at2759"/>
<organism evidence="1">
    <name type="scientific">Fusarium oxysporum f. sp. vasinfectum 25433</name>
    <dbReference type="NCBI Taxonomy" id="1089449"/>
    <lineage>
        <taxon>Eukaryota</taxon>
        <taxon>Fungi</taxon>
        <taxon>Dikarya</taxon>
        <taxon>Ascomycota</taxon>
        <taxon>Pezizomycotina</taxon>
        <taxon>Sordariomycetes</taxon>
        <taxon>Hypocreomycetidae</taxon>
        <taxon>Hypocreales</taxon>
        <taxon>Nectriaceae</taxon>
        <taxon>Fusarium</taxon>
        <taxon>Fusarium oxysporum species complex</taxon>
    </lineage>
</organism>
<protein>
    <submittedName>
        <fullName evidence="1">Uncharacterized protein</fullName>
    </submittedName>
</protein>